<reference evidence="1 2" key="1">
    <citation type="submission" date="2015-07" db="EMBL/GenBank/DDBJ databases">
        <title>The genome of Habropoda laboriosa.</title>
        <authorList>
            <person name="Pan H."/>
            <person name="Kapheim K."/>
        </authorList>
    </citation>
    <scope>NUCLEOTIDE SEQUENCE [LARGE SCALE GENOMIC DNA]</scope>
    <source>
        <strain evidence="1">0110345459</strain>
    </source>
</reference>
<evidence type="ECO:0000313" key="1">
    <source>
        <dbReference type="EMBL" id="KOC63025.1"/>
    </source>
</evidence>
<evidence type="ECO:0000313" key="2">
    <source>
        <dbReference type="Proteomes" id="UP000053825"/>
    </source>
</evidence>
<dbReference type="OrthoDB" id="9990676at2759"/>
<dbReference type="Proteomes" id="UP000053825">
    <property type="component" value="Unassembled WGS sequence"/>
</dbReference>
<sequence length="144" mass="15942">MQKLYGELWSFNKVSTPGRYSILYLSYLAKLHSIAETSERWCAKFKTTDFSLENEKLDLNWVATQATLTPDETATGLSDPQGKGKNGLTDLTQGISKVGLTSSSSIGPEQAALAQLQHFNQLEVLWNKESPLARPRGHGRTLSK</sequence>
<keyword evidence="2" id="KW-1185">Reference proteome</keyword>
<organism evidence="1 2">
    <name type="scientific">Habropoda laboriosa</name>
    <dbReference type="NCBI Taxonomy" id="597456"/>
    <lineage>
        <taxon>Eukaryota</taxon>
        <taxon>Metazoa</taxon>
        <taxon>Ecdysozoa</taxon>
        <taxon>Arthropoda</taxon>
        <taxon>Hexapoda</taxon>
        <taxon>Insecta</taxon>
        <taxon>Pterygota</taxon>
        <taxon>Neoptera</taxon>
        <taxon>Endopterygota</taxon>
        <taxon>Hymenoptera</taxon>
        <taxon>Apocrita</taxon>
        <taxon>Aculeata</taxon>
        <taxon>Apoidea</taxon>
        <taxon>Anthophila</taxon>
        <taxon>Apidae</taxon>
        <taxon>Habropoda</taxon>
    </lineage>
</organism>
<name>A0A0L7QWQ0_9HYME</name>
<dbReference type="EMBL" id="KQ414709">
    <property type="protein sequence ID" value="KOC63025.1"/>
    <property type="molecule type" value="Genomic_DNA"/>
</dbReference>
<protein>
    <submittedName>
        <fullName evidence="1">Uncharacterized protein</fullName>
    </submittedName>
</protein>
<proteinExistence type="predicted"/>
<dbReference type="AlphaFoldDB" id="A0A0L7QWQ0"/>
<gene>
    <name evidence="1" type="ORF">WH47_04448</name>
</gene>
<accession>A0A0L7QWQ0</accession>
<dbReference type="STRING" id="597456.A0A0L7QWQ0"/>